<evidence type="ECO:0000313" key="3">
    <source>
        <dbReference type="Proteomes" id="UP000008281"/>
    </source>
</evidence>
<dbReference type="PANTHER" id="PTHR21503:SF8">
    <property type="entry name" value="F-BOX ASSOCIATED DOMAIN-CONTAINING PROTEIN-RELATED"/>
    <property type="match status" value="1"/>
</dbReference>
<evidence type="ECO:0000313" key="2">
    <source>
        <dbReference type="EMBL" id="EFP10961.1"/>
    </source>
</evidence>
<name>E3LTN3_CAERE</name>
<evidence type="ECO:0000259" key="1">
    <source>
        <dbReference type="PROSITE" id="PS50181"/>
    </source>
</evidence>
<feature type="domain" description="F-box" evidence="1">
    <location>
        <begin position="6"/>
        <end position="55"/>
    </location>
</feature>
<dbReference type="GeneID" id="9810516"/>
<proteinExistence type="predicted"/>
<dbReference type="AlphaFoldDB" id="E3LTN3"/>
<dbReference type="PANTHER" id="PTHR21503">
    <property type="entry name" value="F-BOX-CONTAINING HYPOTHETICAL PROTEIN C.ELEGANS"/>
    <property type="match status" value="1"/>
</dbReference>
<dbReference type="Proteomes" id="UP000008281">
    <property type="component" value="Unassembled WGS sequence"/>
</dbReference>
<accession>E3LTN3</accession>
<sequence>MATPAQFNLPALSLRAIQAVLLHFDIPDLICLSYLSSSFYNIVKSVMYKNVWTHVSSCEEFGTNLKFLNSSGSDYGIWDFKMEKRKIGTLARREKNAHLYSSVTSVARYVVELTGIPVSNVEIEIDFFSIATIHSLKNLKIGRCNQLFIKSGILDDKGIPNRVLASLLKHNRATERIYIHAYTKKSFECPISFFQSRRLDVRYPAPWLTKELVFKLKCISIRLKENTILSVEDCFDFVKRWVKSDLKELEKFEYLDVAFEAVIKKLDVLKCLQMEEPIQIREWDEKMRGSYYRLPDETLNCEKGYDIIHKKWRLVATVLVRDRRFFFGVWHIPFPGFP</sequence>
<keyword evidence="3" id="KW-1185">Reference proteome</keyword>
<reference evidence="2" key="1">
    <citation type="submission" date="2007-07" db="EMBL/GenBank/DDBJ databases">
        <title>PCAP assembly of the Caenorhabditis remanei genome.</title>
        <authorList>
            <consortium name="The Caenorhabditis remanei Sequencing Consortium"/>
            <person name="Wilson R.K."/>
        </authorList>
    </citation>
    <scope>NUCLEOTIDE SEQUENCE [LARGE SCALE GENOMIC DNA]</scope>
    <source>
        <strain evidence="2">PB4641</strain>
    </source>
</reference>
<dbReference type="InterPro" id="IPR001810">
    <property type="entry name" value="F-box_dom"/>
</dbReference>
<protein>
    <recommendedName>
        <fullName evidence="1">F-box domain-containing protein</fullName>
    </recommendedName>
</protein>
<organism evidence="3">
    <name type="scientific">Caenorhabditis remanei</name>
    <name type="common">Caenorhabditis vulgaris</name>
    <dbReference type="NCBI Taxonomy" id="31234"/>
    <lineage>
        <taxon>Eukaryota</taxon>
        <taxon>Metazoa</taxon>
        <taxon>Ecdysozoa</taxon>
        <taxon>Nematoda</taxon>
        <taxon>Chromadorea</taxon>
        <taxon>Rhabditida</taxon>
        <taxon>Rhabditina</taxon>
        <taxon>Rhabditomorpha</taxon>
        <taxon>Rhabditoidea</taxon>
        <taxon>Rhabditidae</taxon>
        <taxon>Peloderinae</taxon>
        <taxon>Caenorhabditis</taxon>
    </lineage>
</organism>
<gene>
    <name evidence="2" type="ORF">CRE_30937</name>
</gene>
<dbReference type="RefSeq" id="XP_003112440.2">
    <property type="nucleotide sequence ID" value="XM_003112392.2"/>
</dbReference>
<dbReference type="CTD" id="9810516"/>
<dbReference type="EMBL" id="DS268415">
    <property type="protein sequence ID" value="EFP10961.1"/>
    <property type="molecule type" value="Genomic_DNA"/>
</dbReference>
<dbReference type="InParanoid" id="E3LTN3"/>
<dbReference type="KEGG" id="crq:GCK72_017547"/>
<dbReference type="HOGENOM" id="CLU_821934_0_0_1"/>
<dbReference type="PROSITE" id="PS50181">
    <property type="entry name" value="FBOX"/>
    <property type="match status" value="1"/>
</dbReference>